<dbReference type="EMBL" id="BDGG01000003">
    <property type="protein sequence ID" value="GAU96153.1"/>
    <property type="molecule type" value="Genomic_DNA"/>
</dbReference>
<evidence type="ECO:0000256" key="1">
    <source>
        <dbReference type="ARBA" id="ARBA00000798"/>
    </source>
</evidence>
<organism evidence="9 10">
    <name type="scientific">Ramazzottius varieornatus</name>
    <name type="common">Water bear</name>
    <name type="synonym">Tardigrade</name>
    <dbReference type="NCBI Taxonomy" id="947166"/>
    <lineage>
        <taxon>Eukaryota</taxon>
        <taxon>Metazoa</taxon>
        <taxon>Ecdysozoa</taxon>
        <taxon>Tardigrada</taxon>
        <taxon>Eutardigrada</taxon>
        <taxon>Parachela</taxon>
        <taxon>Hypsibioidea</taxon>
        <taxon>Ramazzottiidae</taxon>
        <taxon>Ramazzottius</taxon>
    </lineage>
</organism>
<name>A0A1D1VBA0_RAMVA</name>
<dbReference type="GO" id="GO:0004630">
    <property type="term" value="F:phospholipase D activity"/>
    <property type="evidence" value="ECO:0007669"/>
    <property type="project" value="UniProtKB-EC"/>
</dbReference>
<feature type="compositionally biased region" description="Polar residues" evidence="7">
    <location>
        <begin position="211"/>
        <end position="220"/>
    </location>
</feature>
<dbReference type="PROSITE" id="PS50035">
    <property type="entry name" value="PLD"/>
    <property type="match status" value="2"/>
</dbReference>
<dbReference type="CDD" id="cd09141">
    <property type="entry name" value="PLDc_vPLD1_2_yPLD_like_2"/>
    <property type="match status" value="1"/>
</dbReference>
<dbReference type="SUPFAM" id="SSF56024">
    <property type="entry name" value="Phospholipase D/nuclease"/>
    <property type="match status" value="2"/>
</dbReference>
<dbReference type="GO" id="GO:0035556">
    <property type="term" value="P:intracellular signal transduction"/>
    <property type="evidence" value="ECO:0007669"/>
    <property type="project" value="InterPro"/>
</dbReference>
<comment type="catalytic activity">
    <reaction evidence="1">
        <text>a 1,2-diacyl-sn-glycero-3-phosphocholine + H2O = a 1,2-diacyl-sn-glycero-3-phosphate + choline + H(+)</text>
        <dbReference type="Rhea" id="RHEA:14445"/>
        <dbReference type="ChEBI" id="CHEBI:15354"/>
        <dbReference type="ChEBI" id="CHEBI:15377"/>
        <dbReference type="ChEBI" id="CHEBI:15378"/>
        <dbReference type="ChEBI" id="CHEBI:57643"/>
        <dbReference type="ChEBI" id="CHEBI:58608"/>
        <dbReference type="EC" id="3.1.4.4"/>
    </reaction>
</comment>
<evidence type="ECO:0000256" key="3">
    <source>
        <dbReference type="ARBA" id="ARBA00022737"/>
    </source>
</evidence>
<accession>A0A1D1VBA0</accession>
<protein>
    <recommendedName>
        <fullName evidence="2">phospholipase D</fullName>
        <ecNumber evidence="2">3.1.4.4</ecNumber>
    </recommendedName>
</protein>
<keyword evidence="10" id="KW-1185">Reference proteome</keyword>
<evidence type="ECO:0000313" key="10">
    <source>
        <dbReference type="Proteomes" id="UP000186922"/>
    </source>
</evidence>
<dbReference type="PIRSF" id="PIRSF009376">
    <property type="entry name" value="Phospholipase_D_euk"/>
    <property type="match status" value="1"/>
</dbReference>
<dbReference type="GO" id="GO:0006654">
    <property type="term" value="P:phosphatidic acid biosynthetic process"/>
    <property type="evidence" value="ECO:0007669"/>
    <property type="project" value="InterPro"/>
</dbReference>
<dbReference type="InterPro" id="IPR025202">
    <property type="entry name" value="PLD-like_dom"/>
</dbReference>
<evidence type="ECO:0000256" key="2">
    <source>
        <dbReference type="ARBA" id="ARBA00012027"/>
    </source>
</evidence>
<evidence type="ECO:0000256" key="6">
    <source>
        <dbReference type="ARBA" id="ARBA00023098"/>
    </source>
</evidence>
<keyword evidence="4" id="KW-0378">Hydrolase</keyword>
<feature type="domain" description="PLD phosphodiesterase" evidence="8">
    <location>
        <begin position="582"/>
        <end position="609"/>
    </location>
</feature>
<evidence type="ECO:0000256" key="4">
    <source>
        <dbReference type="ARBA" id="ARBA00022801"/>
    </source>
</evidence>
<evidence type="ECO:0000256" key="7">
    <source>
        <dbReference type="SAM" id="MobiDB-lite"/>
    </source>
</evidence>
<feature type="domain" description="PLD phosphodiesterase" evidence="8">
    <location>
        <begin position="172"/>
        <end position="199"/>
    </location>
</feature>
<dbReference type="InterPro" id="IPR001736">
    <property type="entry name" value="PLipase_D/transphosphatidylase"/>
</dbReference>
<dbReference type="PANTHER" id="PTHR18896">
    <property type="entry name" value="PHOSPHOLIPASE D"/>
    <property type="match status" value="1"/>
</dbReference>
<dbReference type="InterPro" id="IPR016555">
    <property type="entry name" value="PLipase_D_euk"/>
</dbReference>
<dbReference type="Pfam" id="PF13091">
    <property type="entry name" value="PLDc_2"/>
    <property type="match status" value="1"/>
</dbReference>
<dbReference type="SMART" id="SM00155">
    <property type="entry name" value="PLDc"/>
    <property type="match status" value="2"/>
</dbReference>
<evidence type="ECO:0000256" key="5">
    <source>
        <dbReference type="ARBA" id="ARBA00022963"/>
    </source>
</evidence>
<dbReference type="InterPro" id="IPR015679">
    <property type="entry name" value="PLipase_D_fam"/>
</dbReference>
<feature type="compositionally biased region" description="Basic and acidic residues" evidence="7">
    <location>
        <begin position="225"/>
        <end position="235"/>
    </location>
</feature>
<dbReference type="AlphaFoldDB" id="A0A1D1VBA0"/>
<evidence type="ECO:0000313" key="9">
    <source>
        <dbReference type="EMBL" id="GAU96153.1"/>
    </source>
</evidence>
<dbReference type="GO" id="GO:0009395">
    <property type="term" value="P:phospholipid catabolic process"/>
    <property type="evidence" value="ECO:0007669"/>
    <property type="project" value="TreeGrafter"/>
</dbReference>
<dbReference type="EC" id="3.1.4.4" evidence="2"/>
<dbReference type="Gene3D" id="3.30.870.10">
    <property type="entry name" value="Endonuclease Chain A"/>
    <property type="match status" value="2"/>
</dbReference>
<sequence length="774" mass="88532">MEIKYLQTRPHALMLKHSLKDLVLDFADTAERDTWIAQVAHKMKTTGADWITPQPHTSFAPAREDIYAKFFINGASYMPAVADALESAKEEIFIGGWWVAPEVFLKRPVTEGTKWRLDKILKRKAEEGVKIYILMYKESRVALGINSLYSKKKLATIHPNIMVQRHPDHNVLLWSHHEKCVIIDQKLAFLGGIDLCYGRWEDYHYRMNDQSPEMRQSKATGSLKKASESLAGRKFDKAKHKAGGPRRRGKKRHAWGQAAMAPVRGVQARMNVPRFRFGSKMNHRYRTYRRSFLSKTALALSRSGCKNKSDSKVEEGTPDEELNELGRTYTWIGKDYINEVREAFSQSDNGHPYEDELDRDKVPRLPWHDAGTCMWGVAARDLARHFIQKWNACKFQKVRFESEYPFIIPKRYGDLEAVTEPPCENTHRCRVQVLRSTASWSAGLLPHAFEKSIQQAYIDLISAAKHFVYMESQFFITTVAKHKRVKNEVGDAIFNRIVRAAKNGENFQLYIVIPLQPAIAGAYGTRGGAALQAVTHFNYRSISRGGFSIFEQLNLKGIDPSRYITISGLRQHDEISGLLSTEIVYVHSKLMVVDDVFTIIGSANMNDRSLVGNRDSEIAILVEDLEFEDSVMDSRPYRAGKYSGRLRKELMKVNLGLLEDLPRGLPVEEANLLVRDPVCEEFFRGVWIKNAVRNDEIYAQVFAPVPTDKVLRFSELKEWEKQKTLNQTDPEKARDLLREVQGYVVKFPLKFLRDSKLLPSVSTAAGLLPFVNWT</sequence>
<dbReference type="GO" id="GO:0060627">
    <property type="term" value="P:regulation of vesicle-mediated transport"/>
    <property type="evidence" value="ECO:0007669"/>
    <property type="project" value="TreeGrafter"/>
</dbReference>
<dbReference type="CDD" id="cd09138">
    <property type="entry name" value="PLDc_vPLD1_2_yPLD_like_1"/>
    <property type="match status" value="1"/>
</dbReference>
<keyword evidence="5" id="KW-0442">Lipid degradation</keyword>
<keyword evidence="6" id="KW-0443">Lipid metabolism</keyword>
<comment type="caution">
    <text evidence="9">The sequence shown here is derived from an EMBL/GenBank/DDBJ whole genome shotgun (WGS) entry which is preliminary data.</text>
</comment>
<dbReference type="Pfam" id="PF00614">
    <property type="entry name" value="PLDc"/>
    <property type="match status" value="1"/>
</dbReference>
<dbReference type="OrthoDB" id="14911at2759"/>
<keyword evidence="3" id="KW-0677">Repeat</keyword>
<reference evidence="9 10" key="1">
    <citation type="journal article" date="2016" name="Nat. Commun.">
        <title>Extremotolerant tardigrade genome and improved radiotolerance of human cultured cells by tardigrade-unique protein.</title>
        <authorList>
            <person name="Hashimoto T."/>
            <person name="Horikawa D.D."/>
            <person name="Saito Y."/>
            <person name="Kuwahara H."/>
            <person name="Kozuka-Hata H."/>
            <person name="Shin-I T."/>
            <person name="Minakuchi Y."/>
            <person name="Ohishi K."/>
            <person name="Motoyama A."/>
            <person name="Aizu T."/>
            <person name="Enomoto A."/>
            <person name="Kondo K."/>
            <person name="Tanaka S."/>
            <person name="Hara Y."/>
            <person name="Koshikawa S."/>
            <person name="Sagara H."/>
            <person name="Miura T."/>
            <person name="Yokobori S."/>
            <person name="Miyagawa K."/>
            <person name="Suzuki Y."/>
            <person name="Kubo T."/>
            <person name="Oyama M."/>
            <person name="Kohara Y."/>
            <person name="Fujiyama A."/>
            <person name="Arakawa K."/>
            <person name="Katayama T."/>
            <person name="Toyoda A."/>
            <person name="Kunieda T."/>
        </authorList>
    </citation>
    <scope>NUCLEOTIDE SEQUENCE [LARGE SCALE GENOMIC DNA]</scope>
    <source>
        <strain evidence="9 10">YOKOZUNA-1</strain>
    </source>
</reference>
<feature type="compositionally biased region" description="Basic residues" evidence="7">
    <location>
        <begin position="236"/>
        <end position="254"/>
    </location>
</feature>
<feature type="region of interest" description="Disordered" evidence="7">
    <location>
        <begin position="211"/>
        <end position="257"/>
    </location>
</feature>
<dbReference type="Proteomes" id="UP000186922">
    <property type="component" value="Unassembled WGS sequence"/>
</dbReference>
<proteinExistence type="predicted"/>
<gene>
    <name evidence="9" type="primary">RvY_07640</name>
    <name evidence="9" type="synonym">RvY_07640.1</name>
    <name evidence="9" type="ORF">RvY_07640-1</name>
</gene>
<dbReference type="PANTHER" id="PTHR18896:SF76">
    <property type="entry name" value="PHOSPHOLIPASE"/>
    <property type="match status" value="1"/>
</dbReference>
<dbReference type="STRING" id="947166.A0A1D1VBA0"/>
<evidence type="ECO:0000259" key="8">
    <source>
        <dbReference type="PROSITE" id="PS50035"/>
    </source>
</evidence>